<accession>S0G169</accession>
<protein>
    <submittedName>
        <fullName evidence="1">Uncharacterized protein</fullName>
    </submittedName>
</protein>
<name>S0G169_9BACT</name>
<dbReference type="RefSeq" id="WP_006968521.1">
    <property type="nucleotide sequence ID" value="NZ_APJX01000015.1"/>
</dbReference>
<dbReference type="Proteomes" id="UP000014216">
    <property type="component" value="Unassembled WGS sequence"/>
</dbReference>
<reference evidence="1 2" key="1">
    <citation type="journal article" date="2013" name="Genome Announc.">
        <title>Draft Genome Sequence of Desulfotignum phosphitoxidans DSM 13687 Strain FiPS-3.</title>
        <authorList>
            <person name="Poehlein A."/>
            <person name="Daniel R."/>
            <person name="Simeonova D.D."/>
        </authorList>
    </citation>
    <scope>NUCLEOTIDE SEQUENCE [LARGE SCALE GENOMIC DNA]</scope>
    <source>
        <strain evidence="1 2">DSM 13687</strain>
    </source>
</reference>
<proteinExistence type="predicted"/>
<gene>
    <name evidence="1" type="ORF">Dpo_15c00220</name>
</gene>
<organism evidence="1 2">
    <name type="scientific">Desulfotignum phosphitoxidans DSM 13687</name>
    <dbReference type="NCBI Taxonomy" id="1286635"/>
    <lineage>
        <taxon>Bacteria</taxon>
        <taxon>Pseudomonadati</taxon>
        <taxon>Thermodesulfobacteriota</taxon>
        <taxon>Desulfobacteria</taxon>
        <taxon>Desulfobacterales</taxon>
        <taxon>Desulfobacteraceae</taxon>
        <taxon>Desulfotignum</taxon>
    </lineage>
</organism>
<comment type="caution">
    <text evidence="1">The sequence shown here is derived from an EMBL/GenBank/DDBJ whole genome shotgun (WGS) entry which is preliminary data.</text>
</comment>
<evidence type="ECO:0000313" key="2">
    <source>
        <dbReference type="Proteomes" id="UP000014216"/>
    </source>
</evidence>
<keyword evidence="2" id="KW-1185">Reference proteome</keyword>
<sequence length="65" mass="7076">MEAEMKTKTEKLTMKLKARLILNFKNIVAAVVGCCLMAAPLTRAYKLNCEPGGSLDAVNDYVLDG</sequence>
<evidence type="ECO:0000313" key="1">
    <source>
        <dbReference type="EMBL" id="EMS77446.1"/>
    </source>
</evidence>
<dbReference type="AlphaFoldDB" id="S0G169"/>
<dbReference type="EMBL" id="APJX01000015">
    <property type="protein sequence ID" value="EMS77446.1"/>
    <property type="molecule type" value="Genomic_DNA"/>
</dbReference>